<accession>A0A7L0WD33</accession>
<evidence type="ECO:0000256" key="1">
    <source>
        <dbReference type="ARBA" id="ARBA00001947"/>
    </source>
</evidence>
<reference evidence="7 8" key="1">
    <citation type="submission" date="2019-09" db="EMBL/GenBank/DDBJ databases">
        <title>Bird 10,000 Genomes (B10K) Project - Family phase.</title>
        <authorList>
            <person name="Zhang G."/>
        </authorList>
    </citation>
    <scope>NUCLEOTIDE SEQUENCE [LARGE SCALE GENOMIC DNA]</scope>
    <source>
        <strain evidence="7">B10K-DU-001-39</strain>
        <tissue evidence="7">Muscle</tissue>
    </source>
</reference>
<dbReference type="InterPro" id="IPR050610">
    <property type="entry name" value="APOBEC_Cyt_Deaminase"/>
</dbReference>
<feature type="non-terminal residue" evidence="7">
    <location>
        <position position="178"/>
    </location>
</feature>
<comment type="cofactor">
    <cofactor evidence="1">
        <name>Zn(2+)</name>
        <dbReference type="ChEBI" id="CHEBI:29105"/>
    </cofactor>
</comment>
<comment type="similarity">
    <text evidence="2">Belongs to the cytidine and deoxycytidylate deaminase family.</text>
</comment>
<keyword evidence="5" id="KW-0862">Zinc</keyword>
<dbReference type="GO" id="GO:0016554">
    <property type="term" value="P:cytidine to uridine editing"/>
    <property type="evidence" value="ECO:0007669"/>
    <property type="project" value="TreeGrafter"/>
</dbReference>
<dbReference type="GO" id="GO:0003723">
    <property type="term" value="F:RNA binding"/>
    <property type="evidence" value="ECO:0007669"/>
    <property type="project" value="TreeGrafter"/>
</dbReference>
<evidence type="ECO:0000259" key="6">
    <source>
        <dbReference type="PROSITE" id="PS51747"/>
    </source>
</evidence>
<evidence type="ECO:0000256" key="5">
    <source>
        <dbReference type="ARBA" id="ARBA00022833"/>
    </source>
</evidence>
<dbReference type="PROSITE" id="PS51747">
    <property type="entry name" value="CYT_DCMP_DEAMINASES_2"/>
    <property type="match status" value="1"/>
</dbReference>
<dbReference type="EMBL" id="VXAV01005775">
    <property type="protein sequence ID" value="NXL89088.1"/>
    <property type="molecule type" value="Genomic_DNA"/>
</dbReference>
<name>A0A7L0WD33_ALELA</name>
<feature type="domain" description="CMP/dCMP-type deaminase" evidence="6">
    <location>
        <begin position="5"/>
        <end position="121"/>
    </location>
</feature>
<dbReference type="Gene3D" id="3.40.140.10">
    <property type="entry name" value="Cytidine Deaminase, domain 2"/>
    <property type="match status" value="1"/>
</dbReference>
<dbReference type="OrthoDB" id="5956704at2759"/>
<dbReference type="PANTHER" id="PTHR13857:SF26">
    <property type="entry name" value="C-U-EDITING ENZYME APOBEC-1"/>
    <property type="match status" value="1"/>
</dbReference>
<dbReference type="Pfam" id="PF18750">
    <property type="entry name" value="SNAD4"/>
    <property type="match status" value="1"/>
</dbReference>
<comment type="caution">
    <text evidence="7">The sequence shown here is derived from an EMBL/GenBank/DDBJ whole genome shotgun (WGS) entry which is preliminary data.</text>
</comment>
<dbReference type="GO" id="GO:0004126">
    <property type="term" value="F:cytidine deaminase activity"/>
    <property type="evidence" value="ECO:0007669"/>
    <property type="project" value="TreeGrafter"/>
</dbReference>
<protein>
    <submittedName>
        <fullName evidence="7">ABEC1 enzyme</fullName>
    </submittedName>
</protein>
<keyword evidence="3" id="KW-0479">Metal-binding</keyword>
<feature type="non-terminal residue" evidence="7">
    <location>
        <position position="1"/>
    </location>
</feature>
<dbReference type="InterPro" id="IPR016193">
    <property type="entry name" value="Cytidine_deaminase-like"/>
</dbReference>
<dbReference type="InterPro" id="IPR016192">
    <property type="entry name" value="APOBEC/CMP_deaminase_Zn-bd"/>
</dbReference>
<dbReference type="PANTHER" id="PTHR13857">
    <property type="entry name" value="MRNA EDITING ENZYME"/>
    <property type="match status" value="1"/>
</dbReference>
<organism evidence="7 8">
    <name type="scientific">Alectura lathami</name>
    <name type="common">Australian brush turkey</name>
    <dbReference type="NCBI Taxonomy" id="81907"/>
    <lineage>
        <taxon>Eukaryota</taxon>
        <taxon>Metazoa</taxon>
        <taxon>Chordata</taxon>
        <taxon>Craniata</taxon>
        <taxon>Vertebrata</taxon>
        <taxon>Euteleostomi</taxon>
        <taxon>Archelosauria</taxon>
        <taxon>Archosauria</taxon>
        <taxon>Dinosauria</taxon>
        <taxon>Saurischia</taxon>
        <taxon>Theropoda</taxon>
        <taxon>Coelurosauria</taxon>
        <taxon>Aves</taxon>
        <taxon>Neognathae</taxon>
        <taxon>Galloanserae</taxon>
        <taxon>Galliformes</taxon>
        <taxon>Megapodiidae</taxon>
        <taxon>Alectura</taxon>
    </lineage>
</organism>
<dbReference type="AlphaFoldDB" id="A0A7L0WD33"/>
<evidence type="ECO:0000313" key="8">
    <source>
        <dbReference type="Proteomes" id="UP000562322"/>
    </source>
</evidence>
<dbReference type="GO" id="GO:0005634">
    <property type="term" value="C:nucleus"/>
    <property type="evidence" value="ECO:0007669"/>
    <property type="project" value="TreeGrafter"/>
</dbReference>
<dbReference type="PROSITE" id="PS00903">
    <property type="entry name" value="CYT_DCMP_DEAMINASES_1"/>
    <property type="match status" value="1"/>
</dbReference>
<evidence type="ECO:0000256" key="4">
    <source>
        <dbReference type="ARBA" id="ARBA00022801"/>
    </source>
</evidence>
<sequence length="178" mass="21582">CFSKYIPETLLKYHFDPRENPRETHLLCALKWGETGRIWSHWVRNYSFHAERYFLRNIFEGRRSSHVNCYITWYLSWSPCAHCCDEIQQFLERHPYVSIDIRVARLFRFKNEEVRECLIDLCYLDNISVLASFSPDYIYCWNKFIRGNAVDDTWTVGFEPHISMYRSLLRRAFKVSRS</sequence>
<evidence type="ECO:0000256" key="3">
    <source>
        <dbReference type="ARBA" id="ARBA00022723"/>
    </source>
</evidence>
<gene>
    <name evidence="7" type="primary">Apobec1_1</name>
    <name evidence="7" type="ORF">ALELAT_R15298</name>
</gene>
<dbReference type="InterPro" id="IPR002125">
    <property type="entry name" value="CMP_dCMP_dom"/>
</dbReference>
<dbReference type="SUPFAM" id="SSF53927">
    <property type="entry name" value="Cytidine deaminase-like"/>
    <property type="match status" value="1"/>
</dbReference>
<dbReference type="GO" id="GO:0008270">
    <property type="term" value="F:zinc ion binding"/>
    <property type="evidence" value="ECO:0007669"/>
    <property type="project" value="InterPro"/>
</dbReference>
<keyword evidence="8" id="KW-1185">Reference proteome</keyword>
<dbReference type="Proteomes" id="UP000562322">
    <property type="component" value="Unassembled WGS sequence"/>
</dbReference>
<evidence type="ECO:0000256" key="2">
    <source>
        <dbReference type="ARBA" id="ARBA00006576"/>
    </source>
</evidence>
<proteinExistence type="inferred from homology"/>
<dbReference type="GO" id="GO:0005737">
    <property type="term" value="C:cytoplasm"/>
    <property type="evidence" value="ECO:0007669"/>
    <property type="project" value="TreeGrafter"/>
</dbReference>
<keyword evidence="4" id="KW-0378">Hydrolase</keyword>
<evidence type="ECO:0000313" key="7">
    <source>
        <dbReference type="EMBL" id="NXL89088.1"/>
    </source>
</evidence>